<dbReference type="RefSeq" id="WP_204700271.1">
    <property type="nucleotide sequence ID" value="NZ_JAFBDQ010000002.1"/>
</dbReference>
<organism evidence="4 5">
    <name type="scientific">Halanaerobacter jeridensis</name>
    <dbReference type="NCBI Taxonomy" id="706427"/>
    <lineage>
        <taxon>Bacteria</taxon>
        <taxon>Bacillati</taxon>
        <taxon>Bacillota</taxon>
        <taxon>Clostridia</taxon>
        <taxon>Halanaerobiales</taxon>
        <taxon>Halobacteroidaceae</taxon>
        <taxon>Halanaerobacter</taxon>
    </lineage>
</organism>
<proteinExistence type="predicted"/>
<name>A0A938XNB4_9FIRM</name>
<comment type="caution">
    <text evidence="4">The sequence shown here is derived from an EMBL/GenBank/DDBJ whole genome shotgun (WGS) entry which is preliminary data.</text>
</comment>
<dbReference type="PANTHER" id="PTHR40940">
    <property type="entry name" value="PROTEIN BATD-RELATED"/>
    <property type="match status" value="1"/>
</dbReference>
<dbReference type="InterPro" id="IPR025738">
    <property type="entry name" value="BatD"/>
</dbReference>
<reference evidence="4" key="1">
    <citation type="submission" date="2021-01" db="EMBL/GenBank/DDBJ databases">
        <title>Genomic Encyclopedia of Type Strains, Phase IV (KMG-IV): sequencing the most valuable type-strain genomes for metagenomic binning, comparative biology and taxonomic classification.</title>
        <authorList>
            <person name="Goeker M."/>
        </authorList>
    </citation>
    <scope>NUCLEOTIDE SEQUENCE</scope>
    <source>
        <strain evidence="4">DSM 23230</strain>
    </source>
</reference>
<dbReference type="PANTHER" id="PTHR40940:SF2">
    <property type="entry name" value="BATD"/>
    <property type="match status" value="1"/>
</dbReference>
<evidence type="ECO:0000256" key="2">
    <source>
        <dbReference type="SAM" id="Phobius"/>
    </source>
</evidence>
<feature type="compositionally biased region" description="Basic and acidic residues" evidence="1">
    <location>
        <begin position="399"/>
        <end position="409"/>
    </location>
</feature>
<sequence>MRKSLNILILTLMICYLAAGTVLAEEPQFKLDIGNTKLQPGVSTQLLLTVKNAKGAGKPKIKGLDNFEVLSQGSTTQTQIVNFKTTHLKKYHYQIMLEKTGTFSLQGIVEYQGREYKTNQLTVEVKERNMEDKQDRGSLFIETKLEKEKVYFGEQVVLHYNLFSRYRVQDYGFRENPNFDNFIAKKIKEELKADYARIAGKKYIKYEVAKVILTPTKTGELKVPSFNFQVNISSDDFFNSVQAKYLQTQQQKIKVISLPEKGQPTDFSGLVGQLELKAKSSAEKVKYGDSVSWQVTAEGTCNLDNLNQLIKANKENYEIYETAKDSDNQLQNGQYYSKKDFEIIIVPQKGGTLKFPEIKIPYFNPQTESYEYATLKGQEIEVTGGPQKDSSTEQSAADDSTKSNNKEELETVEVRQINVQEEKTDDYYTLKIKKSYVKWSLVILTFFILLMIMVLIVKKYLSQKDDRLKQIYEQIQKADSDNELYNCLNQLIKTKYGVSLKADSRQIIKENISDEQVIQDVILVLDYIERKRYSFEREELNLKEKINDIHEHLS</sequence>
<feature type="region of interest" description="Disordered" evidence="1">
    <location>
        <begin position="382"/>
        <end position="409"/>
    </location>
</feature>
<feature type="transmembrane region" description="Helical" evidence="2">
    <location>
        <begin position="436"/>
        <end position="457"/>
    </location>
</feature>
<dbReference type="EMBL" id="JAFBDQ010000002">
    <property type="protein sequence ID" value="MBM7555538.1"/>
    <property type="molecule type" value="Genomic_DNA"/>
</dbReference>
<keyword evidence="2" id="KW-0812">Transmembrane</keyword>
<keyword evidence="2" id="KW-1133">Transmembrane helix</keyword>
<accession>A0A938XNB4</accession>
<evidence type="ECO:0008006" key="6">
    <source>
        <dbReference type="Google" id="ProtNLM"/>
    </source>
</evidence>
<evidence type="ECO:0000313" key="4">
    <source>
        <dbReference type="EMBL" id="MBM7555538.1"/>
    </source>
</evidence>
<feature type="compositionally biased region" description="Polar residues" evidence="1">
    <location>
        <begin position="388"/>
        <end position="398"/>
    </location>
</feature>
<keyword evidence="3" id="KW-0732">Signal</keyword>
<evidence type="ECO:0000313" key="5">
    <source>
        <dbReference type="Proteomes" id="UP000774000"/>
    </source>
</evidence>
<gene>
    <name evidence="4" type="ORF">JOC47_000363</name>
</gene>
<keyword evidence="5" id="KW-1185">Reference proteome</keyword>
<dbReference type="Proteomes" id="UP000774000">
    <property type="component" value="Unassembled WGS sequence"/>
</dbReference>
<protein>
    <recommendedName>
        <fullName evidence="6">Oxygen tolerance</fullName>
    </recommendedName>
</protein>
<dbReference type="Pfam" id="PF13584">
    <property type="entry name" value="BatD"/>
    <property type="match status" value="2"/>
</dbReference>
<feature type="signal peptide" evidence="3">
    <location>
        <begin position="1"/>
        <end position="24"/>
    </location>
</feature>
<evidence type="ECO:0000256" key="1">
    <source>
        <dbReference type="SAM" id="MobiDB-lite"/>
    </source>
</evidence>
<dbReference type="AlphaFoldDB" id="A0A938XNB4"/>
<feature type="chain" id="PRO_5037946742" description="Oxygen tolerance" evidence="3">
    <location>
        <begin position="25"/>
        <end position="554"/>
    </location>
</feature>
<evidence type="ECO:0000256" key="3">
    <source>
        <dbReference type="SAM" id="SignalP"/>
    </source>
</evidence>
<keyword evidence="2" id="KW-0472">Membrane</keyword>